<evidence type="ECO:0000313" key="6">
    <source>
        <dbReference type="EMBL" id="PWK81381.1"/>
    </source>
</evidence>
<dbReference type="GO" id="GO:0003700">
    <property type="term" value="F:DNA-binding transcription factor activity"/>
    <property type="evidence" value="ECO:0007669"/>
    <property type="project" value="TreeGrafter"/>
</dbReference>
<comment type="caution">
    <text evidence="6">The sequence shown here is derived from an EMBL/GenBank/DDBJ whole genome shotgun (WGS) entry which is preliminary data.</text>
</comment>
<feature type="domain" description="HTH cro/C1-type" evidence="5">
    <location>
        <begin position="2"/>
        <end position="32"/>
    </location>
</feature>
<dbReference type="InterPro" id="IPR000843">
    <property type="entry name" value="HTH_LacI"/>
</dbReference>
<keyword evidence="1" id="KW-0805">Transcription regulation</keyword>
<dbReference type="PRINTS" id="PR00036">
    <property type="entry name" value="HTHLACI"/>
</dbReference>
<evidence type="ECO:0000256" key="1">
    <source>
        <dbReference type="ARBA" id="ARBA00023015"/>
    </source>
</evidence>
<dbReference type="Pfam" id="PF00356">
    <property type="entry name" value="LacI"/>
    <property type="match status" value="1"/>
</dbReference>
<organism evidence="6 7">
    <name type="scientific">Lentzea atacamensis</name>
    <dbReference type="NCBI Taxonomy" id="531938"/>
    <lineage>
        <taxon>Bacteria</taxon>
        <taxon>Bacillati</taxon>
        <taxon>Actinomycetota</taxon>
        <taxon>Actinomycetes</taxon>
        <taxon>Pseudonocardiales</taxon>
        <taxon>Pseudonocardiaceae</taxon>
        <taxon>Lentzea</taxon>
    </lineage>
</organism>
<evidence type="ECO:0000256" key="3">
    <source>
        <dbReference type="ARBA" id="ARBA00023163"/>
    </source>
</evidence>
<evidence type="ECO:0000313" key="7">
    <source>
        <dbReference type="Proteomes" id="UP000246005"/>
    </source>
</evidence>
<dbReference type="RefSeq" id="WP_109641296.1">
    <property type="nucleotide sequence ID" value="NZ_QGHB01000017.1"/>
</dbReference>
<dbReference type="Gene3D" id="3.40.50.2300">
    <property type="match status" value="2"/>
</dbReference>
<dbReference type="PROSITE" id="PS00356">
    <property type="entry name" value="HTH_LACI_1"/>
    <property type="match status" value="1"/>
</dbReference>
<feature type="domain" description="HTH lacI-type" evidence="4">
    <location>
        <begin position="2"/>
        <end position="56"/>
    </location>
</feature>
<dbReference type="InterPro" id="IPR028082">
    <property type="entry name" value="Peripla_BP_I"/>
</dbReference>
<dbReference type="CDD" id="cd01392">
    <property type="entry name" value="HTH_LacI"/>
    <property type="match status" value="1"/>
</dbReference>
<keyword evidence="2" id="KW-0238">DNA-binding</keyword>
<dbReference type="PROSITE" id="PS50932">
    <property type="entry name" value="HTH_LACI_2"/>
    <property type="match status" value="1"/>
</dbReference>
<reference evidence="6 7" key="1">
    <citation type="submission" date="2018-05" db="EMBL/GenBank/DDBJ databases">
        <title>Genomic Encyclopedia of Type Strains, Phase IV (KMG-IV): sequencing the most valuable type-strain genomes for metagenomic binning, comparative biology and taxonomic classification.</title>
        <authorList>
            <person name="Goeker M."/>
        </authorList>
    </citation>
    <scope>NUCLEOTIDE SEQUENCE [LARGE SCALE GENOMIC DNA]</scope>
    <source>
        <strain evidence="6 7">DSM 45480</strain>
    </source>
</reference>
<dbReference type="SMART" id="SM00354">
    <property type="entry name" value="HTH_LACI"/>
    <property type="match status" value="1"/>
</dbReference>
<gene>
    <name evidence="6" type="ORF">C8D88_1173</name>
</gene>
<dbReference type="Pfam" id="PF13377">
    <property type="entry name" value="Peripla_BP_3"/>
    <property type="match status" value="1"/>
</dbReference>
<dbReference type="InterPro" id="IPR001387">
    <property type="entry name" value="Cro/C1-type_HTH"/>
</dbReference>
<keyword evidence="3" id="KW-0804">Transcription</keyword>
<sequence>MITIKDVARHAGVSVSTVSYVLSGKRRISSETSQRVRSSILELGFHPNAGARALASSRTKVLALVVPLRTDLNLPVIMQFVSAIVTTAREHDYDVLLLTKESGSDEVHRVVASARADAVIVMDVEARDPRIPALRELDAPVVLVGVPADPAGFGCVDLDFATSGARAVSHLADLGHRSIGLVGSPPAVYERKTGYATRFLTGVTERARQRGVAVHVHPCAPSYTALNACLDDLLLPERGVTALVVHNEAVLTDVALELRRRDKRVPEDISVIALCPDAIAAIQPVPLTSIAIPADDVGKIAVEMLMRGLAGEQPAEVRLLGPHLTDRGSTITAPRTAGRSA</sequence>
<dbReference type="PANTHER" id="PTHR30146:SF153">
    <property type="entry name" value="LACTOSE OPERON REPRESSOR"/>
    <property type="match status" value="1"/>
</dbReference>
<name>A0A316HL30_9PSEU</name>
<evidence type="ECO:0000259" key="4">
    <source>
        <dbReference type="PROSITE" id="PS50932"/>
    </source>
</evidence>
<dbReference type="GO" id="GO:0000976">
    <property type="term" value="F:transcription cis-regulatory region binding"/>
    <property type="evidence" value="ECO:0007669"/>
    <property type="project" value="TreeGrafter"/>
</dbReference>
<dbReference type="InterPro" id="IPR010982">
    <property type="entry name" value="Lambda_DNA-bd_dom_sf"/>
</dbReference>
<protein>
    <submittedName>
        <fullName evidence="6">LacI family transcriptional regulator</fullName>
    </submittedName>
</protein>
<accession>A0A316HL30</accession>
<dbReference type="EMBL" id="QGHB01000017">
    <property type="protein sequence ID" value="PWK81381.1"/>
    <property type="molecule type" value="Genomic_DNA"/>
</dbReference>
<proteinExistence type="predicted"/>
<dbReference type="SUPFAM" id="SSF47413">
    <property type="entry name" value="lambda repressor-like DNA-binding domains"/>
    <property type="match status" value="1"/>
</dbReference>
<dbReference type="Gene3D" id="1.10.260.40">
    <property type="entry name" value="lambda repressor-like DNA-binding domains"/>
    <property type="match status" value="1"/>
</dbReference>
<dbReference type="PANTHER" id="PTHR30146">
    <property type="entry name" value="LACI-RELATED TRANSCRIPTIONAL REPRESSOR"/>
    <property type="match status" value="1"/>
</dbReference>
<dbReference type="PROSITE" id="PS50943">
    <property type="entry name" value="HTH_CROC1"/>
    <property type="match status" value="1"/>
</dbReference>
<dbReference type="SUPFAM" id="SSF53822">
    <property type="entry name" value="Periplasmic binding protein-like I"/>
    <property type="match status" value="1"/>
</dbReference>
<dbReference type="InterPro" id="IPR046335">
    <property type="entry name" value="LacI/GalR-like_sensor"/>
</dbReference>
<dbReference type="Proteomes" id="UP000246005">
    <property type="component" value="Unassembled WGS sequence"/>
</dbReference>
<evidence type="ECO:0000259" key="5">
    <source>
        <dbReference type="PROSITE" id="PS50943"/>
    </source>
</evidence>
<dbReference type="AlphaFoldDB" id="A0A316HL30"/>
<evidence type="ECO:0000256" key="2">
    <source>
        <dbReference type="ARBA" id="ARBA00023125"/>
    </source>
</evidence>